<dbReference type="Gene3D" id="3.30.160.100">
    <property type="entry name" value="Ribosome hibernation promotion factor-like"/>
    <property type="match status" value="1"/>
</dbReference>
<accession>A0ABU5RU13</accession>
<proteinExistence type="predicted"/>
<organism evidence="1 2">
    <name type="scientific">Cyanobium gracile UHCC 0139</name>
    <dbReference type="NCBI Taxonomy" id="3110308"/>
    <lineage>
        <taxon>Bacteria</taxon>
        <taxon>Bacillati</taxon>
        <taxon>Cyanobacteriota</taxon>
        <taxon>Cyanophyceae</taxon>
        <taxon>Synechococcales</taxon>
        <taxon>Prochlorococcaceae</taxon>
        <taxon>Cyanobium</taxon>
    </lineage>
</organism>
<reference evidence="1 2" key="1">
    <citation type="submission" date="2023-12" db="EMBL/GenBank/DDBJ databases">
        <title>Baltic Sea Cyanobacteria.</title>
        <authorList>
            <person name="Delbaje E."/>
            <person name="Fewer D.P."/>
            <person name="Shishido T.K."/>
        </authorList>
    </citation>
    <scope>NUCLEOTIDE SEQUENCE [LARGE SCALE GENOMIC DNA]</scope>
    <source>
        <strain evidence="1 2">UHCC 0139</strain>
    </source>
</reference>
<evidence type="ECO:0000313" key="2">
    <source>
        <dbReference type="Proteomes" id="UP001304461"/>
    </source>
</evidence>
<keyword evidence="2" id="KW-1185">Reference proteome</keyword>
<comment type="caution">
    <text evidence="1">The sequence shown here is derived from an EMBL/GenBank/DDBJ whole genome shotgun (WGS) entry which is preliminary data.</text>
</comment>
<dbReference type="Proteomes" id="UP001304461">
    <property type="component" value="Unassembled WGS sequence"/>
</dbReference>
<dbReference type="InterPro" id="IPR003489">
    <property type="entry name" value="RHF/RaiA"/>
</dbReference>
<dbReference type="EMBL" id="JAYGHX010000004">
    <property type="protein sequence ID" value="MEA5391270.1"/>
    <property type="molecule type" value="Genomic_DNA"/>
</dbReference>
<dbReference type="SUPFAM" id="SSF69754">
    <property type="entry name" value="Ribosome binding protein Y (YfiA homologue)"/>
    <property type="match status" value="1"/>
</dbReference>
<gene>
    <name evidence="1" type="ORF">VB738_08350</name>
</gene>
<dbReference type="InterPro" id="IPR036567">
    <property type="entry name" value="RHF-like"/>
</dbReference>
<evidence type="ECO:0000313" key="1">
    <source>
        <dbReference type="EMBL" id="MEA5391270.1"/>
    </source>
</evidence>
<dbReference type="RefSeq" id="WP_323305311.1">
    <property type="nucleotide sequence ID" value="NZ_JAYGHX010000004.1"/>
</dbReference>
<dbReference type="Pfam" id="PF02482">
    <property type="entry name" value="Ribosomal_S30AE"/>
    <property type="match status" value="1"/>
</dbReference>
<protein>
    <submittedName>
        <fullName evidence="1">HPF/RaiA family ribosome-associated protein</fullName>
    </submittedName>
</protein>
<name>A0ABU5RU13_9CYAN</name>
<sequence>MQIQINTDHNIEGDEKLAQEVETAVRGVLGHFSAQLTRVEVHLSDQNSDQKSGTEDKRCLLEARPAGHQPLSASDHAATLELAVDGAAHKLKHVLESTLGR</sequence>